<feature type="transmembrane region" description="Helical" evidence="1">
    <location>
        <begin position="59"/>
        <end position="79"/>
    </location>
</feature>
<sequence>MVAHLVRLRLTLLAGTLRRSVWQTIGLAVGLLYGLSVVTLLVGAAILGGRTDPVLTGQVLTVGGALVVLAWWVVPLFAFGLDATLDPLRFTTFAIPRRTLLAGLAVAGLVSVPAAVTALAAAGSAFAWASDPLALLAALLGAVAVVALCVVGSRAVTTLCAPLLDSRRYREVLMLAAIVPVLAVGPFFAWMSSLAASSGVTIRLGGDGTAGAVAAAASVVGWTPFGAPWAWAGSVHEGAWGRLAVQVAVVALTLTLAVVVWDRALARALVSPRGGADGGRARGLGWFARVPATPTGAVVARCATYWLRDPRYAASLALVPLLPLVVVVIGVTSGAGAGLLLLLAPLAAFVLGFGLSNDVGYDNTAFALHVATGVPGRADRWGRVVPVAVLGVPLVVGLAVAATAVAGRWSDLPAVLGVSLGVLGTALGVSSAASARLVYPVPKPGESAFKTPQGAAMASMVAQTVAFLLTAALLVPTLAVGLPALLAPSAALGVVTMGVGLASAGVVLVLGVRHGARTYERRLPELLAQVTAFA</sequence>
<feature type="transmembrane region" description="Helical" evidence="1">
    <location>
        <begin position="460"/>
        <end position="484"/>
    </location>
</feature>
<feature type="transmembrane region" description="Helical" evidence="1">
    <location>
        <begin position="384"/>
        <end position="406"/>
    </location>
</feature>
<feature type="transmembrane region" description="Helical" evidence="1">
    <location>
        <begin position="133"/>
        <end position="151"/>
    </location>
</feature>
<feature type="transmembrane region" description="Helical" evidence="1">
    <location>
        <begin position="337"/>
        <end position="355"/>
    </location>
</feature>
<organism evidence="2 3">
    <name type="scientific">Isoptericola jiangsuensis</name>
    <dbReference type="NCBI Taxonomy" id="548579"/>
    <lineage>
        <taxon>Bacteria</taxon>
        <taxon>Bacillati</taxon>
        <taxon>Actinomycetota</taxon>
        <taxon>Actinomycetes</taxon>
        <taxon>Micrococcales</taxon>
        <taxon>Promicromonosporaceae</taxon>
        <taxon>Isoptericola</taxon>
    </lineage>
</organism>
<gene>
    <name evidence="2" type="ORF">ATJ88_1127</name>
</gene>
<feature type="transmembrane region" description="Helical" evidence="1">
    <location>
        <begin position="210"/>
        <end position="231"/>
    </location>
</feature>
<keyword evidence="1" id="KW-1133">Transmembrane helix</keyword>
<protein>
    <submittedName>
        <fullName evidence="2">ABC-2 type transport system permease protein</fullName>
    </submittedName>
</protein>
<keyword evidence="1" id="KW-0812">Transmembrane</keyword>
<keyword evidence="3" id="KW-1185">Reference proteome</keyword>
<accession>A0A2A9EW46</accession>
<feature type="transmembrane region" description="Helical" evidence="1">
    <location>
        <begin position="172"/>
        <end position="190"/>
    </location>
</feature>
<evidence type="ECO:0000313" key="2">
    <source>
        <dbReference type="EMBL" id="PFG42465.1"/>
    </source>
</evidence>
<keyword evidence="1" id="KW-0472">Membrane</keyword>
<dbReference type="Proteomes" id="UP000224130">
    <property type="component" value="Unassembled WGS sequence"/>
</dbReference>
<dbReference type="EMBL" id="PDJJ01000001">
    <property type="protein sequence ID" value="PFG42465.1"/>
    <property type="molecule type" value="Genomic_DNA"/>
</dbReference>
<feature type="transmembrane region" description="Helical" evidence="1">
    <location>
        <begin position="243"/>
        <end position="261"/>
    </location>
</feature>
<dbReference type="OrthoDB" id="3261041at2"/>
<feature type="transmembrane region" description="Helical" evidence="1">
    <location>
        <begin position="281"/>
        <end position="300"/>
    </location>
</feature>
<feature type="transmembrane region" description="Helical" evidence="1">
    <location>
        <begin position="490"/>
        <end position="512"/>
    </location>
</feature>
<feature type="transmembrane region" description="Helical" evidence="1">
    <location>
        <begin position="100"/>
        <end position="127"/>
    </location>
</feature>
<reference evidence="2 3" key="1">
    <citation type="submission" date="2017-10" db="EMBL/GenBank/DDBJ databases">
        <title>Sequencing the genomes of 1000 actinobacteria strains.</title>
        <authorList>
            <person name="Klenk H.-P."/>
        </authorList>
    </citation>
    <scope>NUCLEOTIDE SEQUENCE [LARGE SCALE GENOMIC DNA]</scope>
    <source>
        <strain evidence="2 3">DSM 21863</strain>
    </source>
</reference>
<dbReference type="RefSeq" id="WP_098462971.1">
    <property type="nucleotide sequence ID" value="NZ_PDJJ01000001.1"/>
</dbReference>
<feature type="transmembrane region" description="Helical" evidence="1">
    <location>
        <begin position="21"/>
        <end position="47"/>
    </location>
</feature>
<evidence type="ECO:0000313" key="3">
    <source>
        <dbReference type="Proteomes" id="UP000224130"/>
    </source>
</evidence>
<dbReference type="AlphaFoldDB" id="A0A2A9EW46"/>
<feature type="transmembrane region" description="Helical" evidence="1">
    <location>
        <begin position="412"/>
        <end position="439"/>
    </location>
</feature>
<proteinExistence type="predicted"/>
<feature type="transmembrane region" description="Helical" evidence="1">
    <location>
        <begin position="312"/>
        <end position="331"/>
    </location>
</feature>
<evidence type="ECO:0000256" key="1">
    <source>
        <dbReference type="SAM" id="Phobius"/>
    </source>
</evidence>
<comment type="caution">
    <text evidence="2">The sequence shown here is derived from an EMBL/GenBank/DDBJ whole genome shotgun (WGS) entry which is preliminary data.</text>
</comment>
<name>A0A2A9EW46_9MICO</name>